<comment type="caution">
    <text evidence="10">The sequence shown here is derived from an EMBL/GenBank/DDBJ whole genome shotgun (WGS) entry which is preliminary data.</text>
</comment>
<dbReference type="EMBL" id="NDXW01000001">
    <property type="protein sequence ID" value="RDH45313.1"/>
    <property type="molecule type" value="Genomic_DNA"/>
</dbReference>
<name>A0A4P9VPD3_9GAMM</name>
<evidence type="ECO:0000256" key="4">
    <source>
        <dbReference type="ARBA" id="ARBA00022729"/>
    </source>
</evidence>
<dbReference type="Gene3D" id="3.40.190.10">
    <property type="entry name" value="Periplasmic binding protein-like II"/>
    <property type="match status" value="2"/>
</dbReference>
<dbReference type="NCBIfam" id="TIGR01096">
    <property type="entry name" value="3A0103s03R"/>
    <property type="match status" value="1"/>
</dbReference>
<comment type="subcellular location">
    <subcellularLocation>
        <location evidence="1">Periplasm</location>
    </subcellularLocation>
</comment>
<dbReference type="SMART" id="SM00079">
    <property type="entry name" value="PBPe"/>
    <property type="match status" value="1"/>
</dbReference>
<dbReference type="InterPro" id="IPR001320">
    <property type="entry name" value="Iontro_rcpt_C"/>
</dbReference>
<feature type="signal peptide" evidence="7">
    <location>
        <begin position="1"/>
        <end position="21"/>
    </location>
</feature>
<dbReference type="InterPro" id="IPR001638">
    <property type="entry name" value="Solute-binding_3/MltF_N"/>
</dbReference>
<feature type="domain" description="Solute-binding protein family 3/N-terminal" evidence="8">
    <location>
        <begin position="26"/>
        <end position="254"/>
    </location>
</feature>
<evidence type="ECO:0000256" key="2">
    <source>
        <dbReference type="ARBA" id="ARBA00010333"/>
    </source>
</evidence>
<keyword evidence="11" id="KW-1185">Reference proteome</keyword>
<keyword evidence="3" id="KW-0813">Transport</keyword>
<comment type="similarity">
    <text evidence="2 6">Belongs to the bacterial solute-binding protein 3 family.</text>
</comment>
<proteinExistence type="inferred from homology"/>
<evidence type="ECO:0000259" key="8">
    <source>
        <dbReference type="SMART" id="SM00062"/>
    </source>
</evidence>
<organism evidence="10 11">
    <name type="scientific">Zooshikella ganghwensis</name>
    <dbReference type="NCBI Taxonomy" id="202772"/>
    <lineage>
        <taxon>Bacteria</taxon>
        <taxon>Pseudomonadati</taxon>
        <taxon>Pseudomonadota</taxon>
        <taxon>Gammaproteobacteria</taxon>
        <taxon>Oceanospirillales</taxon>
        <taxon>Zooshikellaceae</taxon>
        <taxon>Zooshikella</taxon>
    </lineage>
</organism>
<dbReference type="PROSITE" id="PS01039">
    <property type="entry name" value="SBP_BACTERIAL_3"/>
    <property type="match status" value="1"/>
</dbReference>
<evidence type="ECO:0000313" key="11">
    <source>
        <dbReference type="Proteomes" id="UP000257039"/>
    </source>
</evidence>
<dbReference type="SUPFAM" id="SSF53850">
    <property type="entry name" value="Periplasmic binding protein-like II"/>
    <property type="match status" value="1"/>
</dbReference>
<dbReference type="InterPro" id="IPR005768">
    <property type="entry name" value="Lys_Arg_Orn-bd"/>
</dbReference>
<accession>A0A4P9VPD3</accession>
<dbReference type="PANTHER" id="PTHR35936">
    <property type="entry name" value="MEMBRANE-BOUND LYTIC MUREIN TRANSGLYCOSYLASE F"/>
    <property type="match status" value="1"/>
</dbReference>
<keyword evidence="5" id="KW-0574">Periplasm</keyword>
<dbReference type="GO" id="GO:0030288">
    <property type="term" value="C:outer membrane-bounded periplasmic space"/>
    <property type="evidence" value="ECO:0007669"/>
    <property type="project" value="InterPro"/>
</dbReference>
<dbReference type="SMART" id="SM00062">
    <property type="entry name" value="PBPb"/>
    <property type="match status" value="1"/>
</dbReference>
<evidence type="ECO:0000256" key="5">
    <source>
        <dbReference type="ARBA" id="ARBA00022764"/>
    </source>
</evidence>
<dbReference type="InterPro" id="IPR018313">
    <property type="entry name" value="SBP_3_CS"/>
</dbReference>
<dbReference type="Pfam" id="PF00497">
    <property type="entry name" value="SBP_bac_3"/>
    <property type="match status" value="1"/>
</dbReference>
<dbReference type="GO" id="GO:0015276">
    <property type="term" value="F:ligand-gated monoatomic ion channel activity"/>
    <property type="evidence" value="ECO:0007669"/>
    <property type="project" value="InterPro"/>
</dbReference>
<sequence>MIKRLALAFVVSAVASTAVVAKEWKTVRFGVEGAFPPFSETAPDGSIIGFDIDMANALCAAMQAKCVLVPQDWDGMIPALMARKYDAIIASMSITEERKRKVDFTNKYYHTPARFVRKKGSNIEINEASLKGKTIGVLRSSTFDSYISDKYQGVVNIKRYSTQDEVYLDMKAGRLDLVLGDSIPLQDGFLNKAGGDKFEFVGPKITDKKWFGEGMGIAVRKRDKDLKDKLNAAIVKIRKEGVYDTVQKKYFDFDIYGD</sequence>
<dbReference type="Proteomes" id="UP000257039">
    <property type="component" value="Unassembled WGS sequence"/>
</dbReference>
<evidence type="ECO:0000259" key="9">
    <source>
        <dbReference type="SMART" id="SM00079"/>
    </source>
</evidence>
<evidence type="ECO:0000256" key="1">
    <source>
        <dbReference type="ARBA" id="ARBA00004418"/>
    </source>
</evidence>
<evidence type="ECO:0000256" key="3">
    <source>
        <dbReference type="ARBA" id="ARBA00022448"/>
    </source>
</evidence>
<feature type="chain" id="PRO_5020232338" evidence="7">
    <location>
        <begin position="22"/>
        <end position="258"/>
    </location>
</feature>
<dbReference type="CDD" id="cd13703">
    <property type="entry name" value="PBP2_HisJ_LAO"/>
    <property type="match status" value="1"/>
</dbReference>
<feature type="domain" description="Ionotropic glutamate receptor C-terminal" evidence="9">
    <location>
        <begin position="26"/>
        <end position="253"/>
    </location>
</feature>
<dbReference type="AlphaFoldDB" id="A0A4P9VPD3"/>
<evidence type="ECO:0000256" key="6">
    <source>
        <dbReference type="RuleBase" id="RU003744"/>
    </source>
</evidence>
<evidence type="ECO:0000256" key="7">
    <source>
        <dbReference type="SAM" id="SignalP"/>
    </source>
</evidence>
<dbReference type="RefSeq" id="WP_094788294.1">
    <property type="nucleotide sequence ID" value="NZ_NDXW01000001.1"/>
</dbReference>
<gene>
    <name evidence="10" type="ORF">B9G39_18695</name>
</gene>
<protein>
    <submittedName>
        <fullName evidence="10">ABC transporter substrate-binding protein</fullName>
    </submittedName>
</protein>
<dbReference type="PANTHER" id="PTHR35936:SF17">
    <property type="entry name" value="ARGININE-BINDING EXTRACELLULAR PROTEIN ARTP"/>
    <property type="match status" value="1"/>
</dbReference>
<keyword evidence="4 7" id="KW-0732">Signal</keyword>
<evidence type="ECO:0000313" key="10">
    <source>
        <dbReference type="EMBL" id="RDH45313.1"/>
    </source>
</evidence>
<dbReference type="GO" id="GO:0016020">
    <property type="term" value="C:membrane"/>
    <property type="evidence" value="ECO:0007669"/>
    <property type="project" value="InterPro"/>
</dbReference>
<reference evidence="10 11" key="1">
    <citation type="submission" date="2017-04" db="EMBL/GenBank/DDBJ databases">
        <title>Draft genome sequence of Zooshikella ganghwensis VG4 isolated from Red Sea sediments.</title>
        <authorList>
            <person name="Rehman Z."/>
            <person name="Alam I."/>
            <person name="Kamau A."/>
            <person name="Bajic V."/>
            <person name="Leiknes T."/>
        </authorList>
    </citation>
    <scope>NUCLEOTIDE SEQUENCE [LARGE SCALE GENOMIC DNA]</scope>
    <source>
        <strain evidence="10 11">VG4</strain>
    </source>
</reference>